<keyword evidence="1" id="KW-0436">Ligase</keyword>
<dbReference type="AlphaFoldDB" id="A0A381YPE2"/>
<evidence type="ECO:0000256" key="3">
    <source>
        <dbReference type="ARBA" id="ARBA00022840"/>
    </source>
</evidence>
<feature type="non-terminal residue" evidence="6">
    <location>
        <position position="272"/>
    </location>
</feature>
<feature type="domain" description="Phosphoribosylglycinamide synthetase ATP-grasp (A)" evidence="4">
    <location>
        <begin position="105"/>
        <end position="266"/>
    </location>
</feature>
<dbReference type="InterPro" id="IPR013815">
    <property type="entry name" value="ATP_grasp_subdomain_1"/>
</dbReference>
<dbReference type="SUPFAM" id="SSF56059">
    <property type="entry name" value="Glutathione synthetase ATP-binding domain-like"/>
    <property type="match status" value="1"/>
</dbReference>
<dbReference type="InterPro" id="IPR020562">
    <property type="entry name" value="PRibGlycinamide_synth_N"/>
</dbReference>
<dbReference type="SUPFAM" id="SSF52440">
    <property type="entry name" value="PreATP-grasp domain"/>
    <property type="match status" value="1"/>
</dbReference>
<dbReference type="InterPro" id="IPR020561">
    <property type="entry name" value="PRibGlycinamid_synth_ATP-grasp"/>
</dbReference>
<dbReference type="GO" id="GO:0005524">
    <property type="term" value="F:ATP binding"/>
    <property type="evidence" value="ECO:0007669"/>
    <property type="project" value="UniProtKB-KW"/>
</dbReference>
<reference evidence="6" key="1">
    <citation type="submission" date="2018-05" db="EMBL/GenBank/DDBJ databases">
        <authorList>
            <person name="Lanie J.A."/>
            <person name="Ng W.-L."/>
            <person name="Kazmierczak K.M."/>
            <person name="Andrzejewski T.M."/>
            <person name="Davidsen T.M."/>
            <person name="Wayne K.J."/>
            <person name="Tettelin H."/>
            <person name="Glass J.I."/>
            <person name="Rusch D."/>
            <person name="Podicherti R."/>
            <person name="Tsui H.-C.T."/>
            <person name="Winkler M.E."/>
        </authorList>
    </citation>
    <scope>NUCLEOTIDE SEQUENCE</scope>
</reference>
<evidence type="ECO:0000256" key="1">
    <source>
        <dbReference type="ARBA" id="ARBA00022598"/>
    </source>
</evidence>
<dbReference type="InterPro" id="IPR000115">
    <property type="entry name" value="PRibGlycinamide_synth"/>
</dbReference>
<dbReference type="EMBL" id="UINC01018621">
    <property type="protein sequence ID" value="SVA78367.1"/>
    <property type="molecule type" value="Genomic_DNA"/>
</dbReference>
<dbReference type="InterPro" id="IPR016185">
    <property type="entry name" value="PreATP-grasp_dom_sf"/>
</dbReference>
<keyword evidence="3" id="KW-0067">ATP-binding</keyword>
<evidence type="ECO:0000256" key="2">
    <source>
        <dbReference type="ARBA" id="ARBA00022741"/>
    </source>
</evidence>
<dbReference type="GO" id="GO:0009113">
    <property type="term" value="P:purine nucleobase biosynthetic process"/>
    <property type="evidence" value="ECO:0007669"/>
    <property type="project" value="InterPro"/>
</dbReference>
<evidence type="ECO:0000259" key="5">
    <source>
        <dbReference type="Pfam" id="PF02844"/>
    </source>
</evidence>
<proteinExistence type="predicted"/>
<dbReference type="GO" id="GO:0004637">
    <property type="term" value="F:phosphoribosylamine-glycine ligase activity"/>
    <property type="evidence" value="ECO:0007669"/>
    <property type="project" value="InterPro"/>
</dbReference>
<dbReference type="Gene3D" id="3.30.1490.20">
    <property type="entry name" value="ATP-grasp fold, A domain"/>
    <property type="match status" value="1"/>
</dbReference>
<dbReference type="Gene3D" id="3.40.50.20">
    <property type="match status" value="1"/>
</dbReference>
<name>A0A381YPE2_9ZZZZ</name>
<dbReference type="PANTHER" id="PTHR43472:SF1">
    <property type="entry name" value="PHOSPHORIBOSYLAMINE--GLYCINE LIGASE, CHLOROPLASTIC"/>
    <property type="match status" value="1"/>
</dbReference>
<sequence length="272" mass="29710">MLKILVIGSGAREHAIVRAINRSPKKKEIHCLATNYNPGIAEICNNILVVNINDPDLVKNYAKEHKINFSIIGPENPLANGIADVLSDIGIGSVGPKKNLAQIETSKSFTRNLLTEYKIPGCPKFKTFSNMDGVDEFLLSLGENYVVKYDGLAGGKGVKVAGDHLHSHEEAKSYCKELIDKGGTFVIEKKLIGEEFSLMSFCDGSSLIHMPAVQDHKRAYEGDTGPNTGGMGTYSDSDHSLPFLENSHIRSAQIINEKTASALKDKFKEGYK</sequence>
<organism evidence="6">
    <name type="scientific">marine metagenome</name>
    <dbReference type="NCBI Taxonomy" id="408172"/>
    <lineage>
        <taxon>unclassified sequences</taxon>
        <taxon>metagenomes</taxon>
        <taxon>ecological metagenomes</taxon>
    </lineage>
</organism>
<accession>A0A381YPE2</accession>
<dbReference type="Pfam" id="PF02844">
    <property type="entry name" value="GARS_N"/>
    <property type="match status" value="1"/>
</dbReference>
<keyword evidence="2" id="KW-0547">Nucleotide-binding</keyword>
<protein>
    <recommendedName>
        <fullName evidence="7">ATP-grasp domain-containing protein</fullName>
    </recommendedName>
</protein>
<evidence type="ECO:0000259" key="4">
    <source>
        <dbReference type="Pfam" id="PF01071"/>
    </source>
</evidence>
<dbReference type="SMART" id="SM01209">
    <property type="entry name" value="GARS_A"/>
    <property type="match status" value="1"/>
</dbReference>
<evidence type="ECO:0008006" key="7">
    <source>
        <dbReference type="Google" id="ProtNLM"/>
    </source>
</evidence>
<feature type="domain" description="Phosphoribosylglycinamide synthetase N-terminal" evidence="5">
    <location>
        <begin position="3"/>
        <end position="104"/>
    </location>
</feature>
<evidence type="ECO:0000313" key="6">
    <source>
        <dbReference type="EMBL" id="SVA78367.1"/>
    </source>
</evidence>
<dbReference type="Gene3D" id="3.30.470.20">
    <property type="entry name" value="ATP-grasp fold, B domain"/>
    <property type="match status" value="1"/>
</dbReference>
<gene>
    <name evidence="6" type="ORF">METZ01_LOCUS131221</name>
</gene>
<dbReference type="Pfam" id="PF01071">
    <property type="entry name" value="GARS_A"/>
    <property type="match status" value="1"/>
</dbReference>
<dbReference type="PANTHER" id="PTHR43472">
    <property type="entry name" value="PHOSPHORIBOSYLAMINE--GLYCINE LIGASE"/>
    <property type="match status" value="1"/>
</dbReference>